<proteinExistence type="predicted"/>
<name>A0A8S4RK73_9NEOP</name>
<reference evidence="1" key="1">
    <citation type="submission" date="2022-03" db="EMBL/GenBank/DDBJ databases">
        <authorList>
            <person name="Lindestad O."/>
        </authorList>
    </citation>
    <scope>NUCLEOTIDE SEQUENCE</scope>
</reference>
<organism evidence="1 2">
    <name type="scientific">Pararge aegeria aegeria</name>
    <dbReference type="NCBI Taxonomy" id="348720"/>
    <lineage>
        <taxon>Eukaryota</taxon>
        <taxon>Metazoa</taxon>
        <taxon>Ecdysozoa</taxon>
        <taxon>Arthropoda</taxon>
        <taxon>Hexapoda</taxon>
        <taxon>Insecta</taxon>
        <taxon>Pterygota</taxon>
        <taxon>Neoptera</taxon>
        <taxon>Endopterygota</taxon>
        <taxon>Lepidoptera</taxon>
        <taxon>Glossata</taxon>
        <taxon>Ditrysia</taxon>
        <taxon>Papilionoidea</taxon>
        <taxon>Nymphalidae</taxon>
        <taxon>Satyrinae</taxon>
        <taxon>Satyrini</taxon>
        <taxon>Parargina</taxon>
        <taxon>Pararge</taxon>
    </lineage>
</organism>
<dbReference type="Proteomes" id="UP000838756">
    <property type="component" value="Unassembled WGS sequence"/>
</dbReference>
<protein>
    <submittedName>
        <fullName evidence="1">Jg18016 protein</fullName>
    </submittedName>
</protein>
<sequence>MKLKWQWTMHIARRTNRCCNGNSAPINAAFGGQAPTRVTDDIKLNRREPLEINFFDFDFELYTIDTKLNR</sequence>
<dbReference type="AlphaFoldDB" id="A0A8S4RK73"/>
<evidence type="ECO:0000313" key="1">
    <source>
        <dbReference type="EMBL" id="CAH2238370.1"/>
    </source>
</evidence>
<evidence type="ECO:0000313" key="2">
    <source>
        <dbReference type="Proteomes" id="UP000838756"/>
    </source>
</evidence>
<comment type="caution">
    <text evidence="1">The sequence shown here is derived from an EMBL/GenBank/DDBJ whole genome shotgun (WGS) entry which is preliminary data.</text>
</comment>
<keyword evidence="2" id="KW-1185">Reference proteome</keyword>
<dbReference type="EMBL" id="CAKXAJ010025338">
    <property type="protein sequence ID" value="CAH2238370.1"/>
    <property type="molecule type" value="Genomic_DNA"/>
</dbReference>
<gene>
    <name evidence="1" type="primary">jg18016</name>
    <name evidence="1" type="ORF">PAEG_LOCUS15475</name>
</gene>
<accession>A0A8S4RK73</accession>